<keyword evidence="7" id="KW-1185">Reference proteome</keyword>
<dbReference type="Pfam" id="PF04145">
    <property type="entry name" value="Ctr"/>
    <property type="match status" value="1"/>
</dbReference>
<evidence type="ECO:0000313" key="6">
    <source>
        <dbReference type="EMBL" id="CAG5096981.1"/>
    </source>
</evidence>
<keyword evidence="5" id="KW-0813">Transport</keyword>
<sequence>MALWSIAKMMHMSFWFGTDLGTFLFNGFNVTTIRGFFCTCLGLIAIAIIYEAMKTLQIKLHQLTKAALAVDDSQATENSSLLSQIVPTFPRFSSSSQRWGIILWTFEVLHYSAQTTIGYIVMLVVMTYNIYICIALIIGSAIGYWIFSPILLYFNLKELKQKNKNISCSPGCSDSISTIERRPSSLSAIADQSASEIVAELHSITDIEEK</sequence>
<dbReference type="OrthoDB" id="73901at2759"/>
<keyword evidence="5" id="KW-0187">Copper transport</keyword>
<dbReference type="GO" id="GO:0005886">
    <property type="term" value="C:plasma membrane"/>
    <property type="evidence" value="ECO:0007669"/>
    <property type="project" value="TreeGrafter"/>
</dbReference>
<keyword evidence="2 5" id="KW-0812">Transmembrane</keyword>
<dbReference type="EMBL" id="CAJNRD030001121">
    <property type="protein sequence ID" value="CAG5096981.1"/>
    <property type="molecule type" value="Genomic_DNA"/>
</dbReference>
<dbReference type="InterPro" id="IPR007274">
    <property type="entry name" value="Cop_transporter"/>
</dbReference>
<dbReference type="Proteomes" id="UP000786811">
    <property type="component" value="Unassembled WGS sequence"/>
</dbReference>
<keyword evidence="4 5" id="KW-0472">Membrane</keyword>
<feature type="transmembrane region" description="Helical" evidence="5">
    <location>
        <begin position="34"/>
        <end position="53"/>
    </location>
</feature>
<name>A0A8J2HIL6_COTCN</name>
<keyword evidence="5" id="KW-0186">Copper</keyword>
<dbReference type="PANTHER" id="PTHR12483:SF27">
    <property type="entry name" value="COPPER TRANSPORT PROTEIN CTR1"/>
    <property type="match status" value="1"/>
</dbReference>
<dbReference type="GO" id="GO:0005375">
    <property type="term" value="F:copper ion transmembrane transporter activity"/>
    <property type="evidence" value="ECO:0007669"/>
    <property type="project" value="UniProtKB-UniRule"/>
</dbReference>
<evidence type="ECO:0000313" key="7">
    <source>
        <dbReference type="Proteomes" id="UP000786811"/>
    </source>
</evidence>
<organism evidence="6 7">
    <name type="scientific">Cotesia congregata</name>
    <name type="common">Parasitoid wasp</name>
    <name type="synonym">Apanteles congregatus</name>
    <dbReference type="NCBI Taxonomy" id="51543"/>
    <lineage>
        <taxon>Eukaryota</taxon>
        <taxon>Metazoa</taxon>
        <taxon>Ecdysozoa</taxon>
        <taxon>Arthropoda</taxon>
        <taxon>Hexapoda</taxon>
        <taxon>Insecta</taxon>
        <taxon>Pterygota</taxon>
        <taxon>Neoptera</taxon>
        <taxon>Endopterygota</taxon>
        <taxon>Hymenoptera</taxon>
        <taxon>Apocrita</taxon>
        <taxon>Ichneumonoidea</taxon>
        <taxon>Braconidae</taxon>
        <taxon>Microgastrinae</taxon>
        <taxon>Cotesia</taxon>
    </lineage>
</organism>
<dbReference type="AlphaFoldDB" id="A0A8J2HIL6"/>
<comment type="similarity">
    <text evidence="5">Belongs to the copper transporter (Ctr) (TC 1.A.56) family. SLC31A subfamily.</text>
</comment>
<keyword evidence="5" id="KW-0406">Ion transport</keyword>
<evidence type="ECO:0000256" key="5">
    <source>
        <dbReference type="RuleBase" id="RU367022"/>
    </source>
</evidence>
<evidence type="ECO:0000256" key="4">
    <source>
        <dbReference type="ARBA" id="ARBA00023136"/>
    </source>
</evidence>
<feature type="transmembrane region" description="Helical" evidence="5">
    <location>
        <begin position="128"/>
        <end position="154"/>
    </location>
</feature>
<evidence type="ECO:0000256" key="3">
    <source>
        <dbReference type="ARBA" id="ARBA00022989"/>
    </source>
</evidence>
<keyword evidence="3 5" id="KW-1133">Transmembrane helix</keyword>
<gene>
    <name evidence="6" type="ORF">HICCMSTLAB_LOCUS8482</name>
</gene>
<dbReference type="PANTHER" id="PTHR12483">
    <property type="entry name" value="SOLUTE CARRIER FAMILY 31 COPPER TRANSPORTERS"/>
    <property type="match status" value="1"/>
</dbReference>
<feature type="transmembrane region" description="Helical" evidence="5">
    <location>
        <begin position="101"/>
        <end position="122"/>
    </location>
</feature>
<reference evidence="6" key="1">
    <citation type="submission" date="2021-04" db="EMBL/GenBank/DDBJ databases">
        <authorList>
            <person name="Chebbi M.A.C M."/>
        </authorList>
    </citation>
    <scope>NUCLEOTIDE SEQUENCE</scope>
</reference>
<comment type="caution">
    <text evidence="6">The sequence shown here is derived from an EMBL/GenBank/DDBJ whole genome shotgun (WGS) entry which is preliminary data.</text>
</comment>
<protein>
    <recommendedName>
        <fullName evidence="5">Copper transport protein</fullName>
    </recommendedName>
</protein>
<evidence type="ECO:0000256" key="2">
    <source>
        <dbReference type="ARBA" id="ARBA00022692"/>
    </source>
</evidence>
<proteinExistence type="inferred from homology"/>
<comment type="subcellular location">
    <subcellularLocation>
        <location evidence="1 5">Membrane</location>
        <topology evidence="1 5">Multi-pass membrane protein</topology>
    </subcellularLocation>
</comment>
<evidence type="ECO:0000256" key="1">
    <source>
        <dbReference type="ARBA" id="ARBA00004141"/>
    </source>
</evidence>
<accession>A0A8J2HIL6</accession>